<reference evidence="2 4" key="1">
    <citation type="submission" date="2018-08" db="EMBL/GenBank/DDBJ databases">
        <title>Genomic investigation of the strawberry pathogen Phytophthora fragariae indicates pathogenicity is determined by transcriptional variation in three key races.</title>
        <authorList>
            <person name="Adams T.M."/>
            <person name="Armitage A.D."/>
            <person name="Sobczyk M.K."/>
            <person name="Bates H.J."/>
            <person name="Dunwell J.M."/>
            <person name="Nellist C.F."/>
            <person name="Harrison R.J."/>
        </authorList>
    </citation>
    <scope>NUCLEOTIDE SEQUENCE [LARGE SCALE GENOMIC DNA]</scope>
    <source>
        <strain evidence="3 5">BC-23</strain>
        <strain evidence="2 4">NOV-5</strain>
        <strain evidence="1 6">ONT-3</strain>
    </source>
</reference>
<gene>
    <name evidence="3" type="ORF">PF004_g25479</name>
    <name evidence="2" type="ORF">PF006_g25947</name>
    <name evidence="1" type="ORF">PF010_g26016</name>
</gene>
<dbReference type="Proteomes" id="UP000488956">
    <property type="component" value="Unassembled WGS sequence"/>
</dbReference>
<sequence>MVDDKNLSAFKQLSYLLEYTSCRILALQARNLEPKVLLPLVVDRVRLGVGPGIRCNVNLYNFTQKRTAHPLGEGNRW</sequence>
<comment type="caution">
    <text evidence="2">The sequence shown here is derived from an EMBL/GenBank/DDBJ whole genome shotgun (WGS) entry which is preliminary data.</text>
</comment>
<dbReference type="EMBL" id="QXFX01003120">
    <property type="protein sequence ID" value="KAE9071094.1"/>
    <property type="molecule type" value="Genomic_DNA"/>
</dbReference>
<evidence type="ECO:0000313" key="2">
    <source>
        <dbReference type="EMBL" id="KAE9086806.1"/>
    </source>
</evidence>
<dbReference type="EMBL" id="QXGA01003158">
    <property type="protein sequence ID" value="KAE9086806.1"/>
    <property type="molecule type" value="Genomic_DNA"/>
</dbReference>
<dbReference type="EMBL" id="QXGC01003120">
    <property type="protein sequence ID" value="KAE9178464.1"/>
    <property type="molecule type" value="Genomic_DNA"/>
</dbReference>
<name>A0A6A3QZX0_9STRA</name>
<proteinExistence type="predicted"/>
<organism evidence="2 4">
    <name type="scientific">Phytophthora fragariae</name>
    <dbReference type="NCBI Taxonomy" id="53985"/>
    <lineage>
        <taxon>Eukaryota</taxon>
        <taxon>Sar</taxon>
        <taxon>Stramenopiles</taxon>
        <taxon>Oomycota</taxon>
        <taxon>Peronosporomycetes</taxon>
        <taxon>Peronosporales</taxon>
        <taxon>Peronosporaceae</taxon>
        <taxon>Phytophthora</taxon>
    </lineage>
</organism>
<dbReference type="Proteomes" id="UP000476176">
    <property type="component" value="Unassembled WGS sequence"/>
</dbReference>
<evidence type="ECO:0000313" key="1">
    <source>
        <dbReference type="EMBL" id="KAE9071094.1"/>
    </source>
</evidence>
<evidence type="ECO:0000313" key="4">
    <source>
        <dbReference type="Proteomes" id="UP000440732"/>
    </source>
</evidence>
<protein>
    <submittedName>
        <fullName evidence="2">Uncharacterized protein</fullName>
    </submittedName>
</protein>
<dbReference type="AlphaFoldDB" id="A0A6A3QZX0"/>
<dbReference type="Proteomes" id="UP000440732">
    <property type="component" value="Unassembled WGS sequence"/>
</dbReference>
<evidence type="ECO:0000313" key="5">
    <source>
        <dbReference type="Proteomes" id="UP000476176"/>
    </source>
</evidence>
<accession>A0A6A3QZX0</accession>
<evidence type="ECO:0000313" key="6">
    <source>
        <dbReference type="Proteomes" id="UP000488956"/>
    </source>
</evidence>
<evidence type="ECO:0000313" key="3">
    <source>
        <dbReference type="EMBL" id="KAE9178464.1"/>
    </source>
</evidence>